<evidence type="ECO:0008006" key="5">
    <source>
        <dbReference type="Google" id="ProtNLM"/>
    </source>
</evidence>
<dbReference type="AlphaFoldDB" id="A0A0U2LKE5"/>
<evidence type="ECO:0000313" key="4">
    <source>
        <dbReference type="Proteomes" id="UP000065261"/>
    </source>
</evidence>
<keyword evidence="2" id="KW-0732">Signal</keyword>
<proteinExistence type="predicted"/>
<organism evidence="3">
    <name type="scientific">Pseudoalteromonas translucida KMM 520</name>
    <dbReference type="NCBI Taxonomy" id="1315283"/>
    <lineage>
        <taxon>Bacteria</taxon>
        <taxon>Pseudomonadati</taxon>
        <taxon>Pseudomonadota</taxon>
        <taxon>Gammaproteobacteria</taxon>
        <taxon>Alteromonadales</taxon>
        <taxon>Pseudoalteromonadaceae</taxon>
        <taxon>Pseudoalteromonas</taxon>
    </lineage>
</organism>
<evidence type="ECO:0000313" key="3">
    <source>
        <dbReference type="EMBL" id="ALS31846.1"/>
    </source>
</evidence>
<dbReference type="EMBL" id="CP011034">
    <property type="protein sequence ID" value="ALS31846.1"/>
    <property type="molecule type" value="Genomic_DNA"/>
</dbReference>
<feature type="chain" id="PRO_5006831075" description="Exopolysaccharide biosynthesis protein YbjH" evidence="2">
    <location>
        <begin position="22"/>
        <end position="717"/>
    </location>
</feature>
<gene>
    <name evidence="3" type="ORF">PTRA_a0492</name>
</gene>
<dbReference type="OrthoDB" id="5392628at2"/>
<dbReference type="InterPro" id="IPR010344">
    <property type="entry name" value="YbjH"/>
</dbReference>
<reference evidence="3 4" key="1">
    <citation type="submission" date="2015-03" db="EMBL/GenBank/DDBJ databases">
        <authorList>
            <person name="Murphy D."/>
        </authorList>
    </citation>
    <scope>NUCLEOTIDE SEQUENCE [LARGE SCALE GENOMIC DNA]</scope>
    <source>
        <strain evidence="3 4">KMM 520</strain>
    </source>
</reference>
<sequence length="717" mass="79812">MYRVKPLLVGGLAALCAPVFAADELNSFQSFTGYTGLINTPTAEVLNKGIVDIGYNNQLDLRGTKYLDGHNFIFSAGLFNGFEMSGQIASSSMHDNMFRSEGRGQLRDLSFNAKYQLPYIPQNWFSFAIGAKDIGGAANNYETYYAVASKEVGDFRFSAGIAKSERLTGQMDGAFAGVEWQLFDWFTLQAEHDGEAENAAARITIPKEWLYDIGTLTLTSRFYSNSDFDEQSTYWGVNFSTPLSSTAAPRTASAAPTSYTENNSQPTKTVSTQPASLITADVVTVDAITADTTLIEPVKDDMADNHSLQSNAKKSINVQVASLKTALAADGFENLQVAYNQQNQIVVKFENSVFNRNDIDAFGLVLGRIAEYVTPSNAEFNVVLAKYDIPLMSVSGQVSNYREFIEGSITPDLNITKGTLPMPKALTWVGLTRANSPYFKPRITFGPAITNSYATELGVYDFSLALRADIDLPLWQGGGVTVGGQVHVANSDDFEKKGSFRRLREETGIDRAVFYQTFALPFGLYNQTQVGFFKETYDYTGIINETAWLSDAGRHKISADLGYFEYQNYNGSREYKTLSYQYNWVEQNITLHATAGEFWSEDTGARLESRFWFGDSYISLFYEDTSVRKAGVAFSIPLSPQKDMNVTRFGQVKGTEAWRHTASTQIGQSHNRLVFNQGFTPKTAITLDRTFLNQGRMSSDYIYANLLRLKEVYIKYK</sequence>
<name>A0A0U2LKE5_9GAMM</name>
<feature type="compositionally biased region" description="Low complexity" evidence="1">
    <location>
        <begin position="244"/>
        <end position="260"/>
    </location>
</feature>
<evidence type="ECO:0000256" key="1">
    <source>
        <dbReference type="SAM" id="MobiDB-lite"/>
    </source>
</evidence>
<dbReference type="RefSeq" id="WP_058372528.1">
    <property type="nucleotide sequence ID" value="NZ_CP011034.1"/>
</dbReference>
<dbReference type="Pfam" id="PF06082">
    <property type="entry name" value="YjbH"/>
    <property type="match status" value="2"/>
</dbReference>
<dbReference type="Proteomes" id="UP000065261">
    <property type="component" value="Chromosome I"/>
</dbReference>
<feature type="compositionally biased region" description="Polar residues" evidence="1">
    <location>
        <begin position="261"/>
        <end position="272"/>
    </location>
</feature>
<dbReference type="KEGG" id="ptn:PTRA_a0492"/>
<accession>A0A0U2LKE5</accession>
<evidence type="ECO:0000256" key="2">
    <source>
        <dbReference type="SAM" id="SignalP"/>
    </source>
</evidence>
<feature type="signal peptide" evidence="2">
    <location>
        <begin position="1"/>
        <end position="21"/>
    </location>
</feature>
<dbReference type="PATRIC" id="fig|1315283.4.peg.441"/>
<feature type="region of interest" description="Disordered" evidence="1">
    <location>
        <begin position="244"/>
        <end position="272"/>
    </location>
</feature>
<protein>
    <recommendedName>
        <fullName evidence="5">Exopolysaccharide biosynthesis protein YbjH</fullName>
    </recommendedName>
</protein>